<feature type="domain" description="Fibrinogen C-terminal" evidence="1">
    <location>
        <begin position="41"/>
        <end position="160"/>
    </location>
</feature>
<gene>
    <name evidence="2" type="ORF">CHS0354_001332</name>
</gene>
<dbReference type="InterPro" id="IPR002181">
    <property type="entry name" value="Fibrinogen_a/b/g_C_dom"/>
</dbReference>
<dbReference type="SUPFAM" id="SSF56496">
    <property type="entry name" value="Fibrinogen C-terminal domain-like"/>
    <property type="match status" value="1"/>
</dbReference>
<dbReference type="InterPro" id="IPR036056">
    <property type="entry name" value="Fibrinogen-like_C"/>
</dbReference>
<evidence type="ECO:0000313" key="3">
    <source>
        <dbReference type="Proteomes" id="UP001195483"/>
    </source>
</evidence>
<keyword evidence="3" id="KW-1185">Reference proteome</keyword>
<dbReference type="AlphaFoldDB" id="A0AAE0VKM7"/>
<dbReference type="Proteomes" id="UP001195483">
    <property type="component" value="Unassembled WGS sequence"/>
</dbReference>
<reference evidence="2" key="3">
    <citation type="submission" date="2023-05" db="EMBL/GenBank/DDBJ databases">
        <authorList>
            <person name="Smith C.H."/>
        </authorList>
    </citation>
    <scope>NUCLEOTIDE SEQUENCE</scope>
    <source>
        <strain evidence="2">CHS0354</strain>
        <tissue evidence="2">Mantle</tissue>
    </source>
</reference>
<dbReference type="InterPro" id="IPR014716">
    <property type="entry name" value="Fibrinogen_a/b/g_C_1"/>
</dbReference>
<dbReference type="PANTHER" id="PTHR19143">
    <property type="entry name" value="FIBRINOGEN/TENASCIN/ANGIOPOEITIN"/>
    <property type="match status" value="1"/>
</dbReference>
<dbReference type="NCBIfam" id="NF040941">
    <property type="entry name" value="GGGWT_bact"/>
    <property type="match status" value="1"/>
</dbReference>
<dbReference type="Gene3D" id="3.90.215.10">
    <property type="entry name" value="Gamma Fibrinogen, chain A, domain 1"/>
    <property type="match status" value="1"/>
</dbReference>
<organism evidence="2 3">
    <name type="scientific">Potamilus streckersoni</name>
    <dbReference type="NCBI Taxonomy" id="2493646"/>
    <lineage>
        <taxon>Eukaryota</taxon>
        <taxon>Metazoa</taxon>
        <taxon>Spiralia</taxon>
        <taxon>Lophotrochozoa</taxon>
        <taxon>Mollusca</taxon>
        <taxon>Bivalvia</taxon>
        <taxon>Autobranchia</taxon>
        <taxon>Heteroconchia</taxon>
        <taxon>Palaeoheterodonta</taxon>
        <taxon>Unionida</taxon>
        <taxon>Unionoidea</taxon>
        <taxon>Unionidae</taxon>
        <taxon>Ambleminae</taxon>
        <taxon>Lampsilini</taxon>
        <taxon>Potamilus</taxon>
    </lineage>
</organism>
<comment type="caution">
    <text evidence="2">The sequence shown here is derived from an EMBL/GenBank/DDBJ whole genome shotgun (WGS) entry which is preliminary data.</text>
</comment>
<accession>A0AAE0VKM7</accession>
<dbReference type="PROSITE" id="PS51406">
    <property type="entry name" value="FIBRINOGEN_C_2"/>
    <property type="match status" value="1"/>
</dbReference>
<dbReference type="GO" id="GO:0005615">
    <property type="term" value="C:extracellular space"/>
    <property type="evidence" value="ECO:0007669"/>
    <property type="project" value="TreeGrafter"/>
</dbReference>
<reference evidence="2" key="1">
    <citation type="journal article" date="2021" name="Genome Biol. Evol.">
        <title>A High-Quality Reference Genome for a Parasitic Bivalve with Doubly Uniparental Inheritance (Bivalvia: Unionida).</title>
        <authorList>
            <person name="Smith C.H."/>
        </authorList>
    </citation>
    <scope>NUCLEOTIDE SEQUENCE</scope>
    <source>
        <strain evidence="2">CHS0354</strain>
    </source>
</reference>
<reference evidence="2" key="2">
    <citation type="journal article" date="2021" name="Genome Biol. Evol.">
        <title>Developing a high-quality reference genome for a parasitic bivalve with doubly uniparental inheritance (Bivalvia: Unionida).</title>
        <authorList>
            <person name="Smith C.H."/>
        </authorList>
    </citation>
    <scope>NUCLEOTIDE SEQUENCE</scope>
    <source>
        <strain evidence="2">CHS0354</strain>
        <tissue evidence="2">Mantle</tissue>
    </source>
</reference>
<evidence type="ECO:0000259" key="1">
    <source>
        <dbReference type="PROSITE" id="PS51406"/>
    </source>
</evidence>
<dbReference type="InterPro" id="IPR050373">
    <property type="entry name" value="Fibrinogen_C-term_domain"/>
</dbReference>
<sequence>MKQSYLRDIFDLKRRVTNLEEKQNASCGAPQPSMVGKDCQVVSILFHSDCLELFDKGEKNDGVYRILPDDGYPFDVYCDMTNGGWTVMQRRKDGSVSFKRTWTEYAQGFGDLEGDFWVGLNQIHRLTKDSNQIYILLQQYDGKWLFTHYRDFTVNNAATA</sequence>
<protein>
    <recommendedName>
        <fullName evidence="1">Fibrinogen C-terminal domain-containing protein</fullName>
    </recommendedName>
</protein>
<proteinExistence type="predicted"/>
<dbReference type="Pfam" id="PF00147">
    <property type="entry name" value="Fibrinogen_C"/>
    <property type="match status" value="1"/>
</dbReference>
<name>A0AAE0VKM7_9BIVA</name>
<evidence type="ECO:0000313" key="2">
    <source>
        <dbReference type="EMBL" id="KAK3580200.1"/>
    </source>
</evidence>
<dbReference type="SMART" id="SM00186">
    <property type="entry name" value="FBG"/>
    <property type="match status" value="1"/>
</dbReference>
<dbReference type="EMBL" id="JAEAOA010000130">
    <property type="protein sequence ID" value="KAK3580200.1"/>
    <property type="molecule type" value="Genomic_DNA"/>
</dbReference>